<dbReference type="EMBL" id="WBMP01000005">
    <property type="protein sequence ID" value="KAE8546180.1"/>
    <property type="molecule type" value="Genomic_DNA"/>
</dbReference>
<dbReference type="AlphaFoldDB" id="A0A833JU70"/>
<accession>A0A833JU70</accession>
<reference evidence="1 2" key="1">
    <citation type="submission" date="2019-10" db="EMBL/GenBank/DDBJ databases">
        <title>Draft genome sequence of Marinobacter hydrocarbonoclasticus NCT7M from the microbiome of the marine copepod.</title>
        <authorList>
            <person name="Nuttall R."/>
            <person name="Sharma G."/>
            <person name="Moisander P."/>
        </authorList>
    </citation>
    <scope>NUCLEOTIDE SEQUENCE [LARGE SCALE GENOMIC DNA]</scope>
    <source>
        <strain evidence="1 2">NCT7M</strain>
    </source>
</reference>
<name>A0A833JU70_MARNT</name>
<comment type="caution">
    <text evidence="1">The sequence shown here is derived from an EMBL/GenBank/DDBJ whole genome shotgun (WGS) entry which is preliminary data.</text>
</comment>
<evidence type="ECO:0000313" key="2">
    <source>
        <dbReference type="Proteomes" id="UP000469950"/>
    </source>
</evidence>
<gene>
    <name evidence="1" type="ORF">F6453_1426</name>
</gene>
<dbReference type="Proteomes" id="UP000469950">
    <property type="component" value="Unassembled WGS sequence"/>
</dbReference>
<protein>
    <submittedName>
        <fullName evidence="1">Uncharacterized protein</fullName>
    </submittedName>
</protein>
<proteinExistence type="predicted"/>
<evidence type="ECO:0000313" key="1">
    <source>
        <dbReference type="EMBL" id="KAE8546180.1"/>
    </source>
</evidence>
<organism evidence="1 2">
    <name type="scientific">Marinobacter nauticus</name>
    <name type="common">Marinobacter hydrocarbonoclasticus</name>
    <name type="synonym">Marinobacter aquaeolei</name>
    <dbReference type="NCBI Taxonomy" id="2743"/>
    <lineage>
        <taxon>Bacteria</taxon>
        <taxon>Pseudomonadati</taxon>
        <taxon>Pseudomonadota</taxon>
        <taxon>Gammaproteobacteria</taxon>
        <taxon>Pseudomonadales</taxon>
        <taxon>Marinobacteraceae</taxon>
        <taxon>Marinobacter</taxon>
    </lineage>
</organism>
<sequence length="74" mass="8268">MTLQNDQPVVESKRLQPGVQLQVFDSTYLIESKTLLPPLIVELNAIHTVDTAISICGTKENLKIGENRAQRPPR</sequence>